<name>L0A3E0_DEIPD</name>
<gene>
    <name evidence="9" type="primary">ispE</name>
    <name evidence="12" type="ordered locus">Deipe_2958</name>
</gene>
<dbReference type="InterPro" id="IPR004424">
    <property type="entry name" value="IspE"/>
</dbReference>
<comment type="pathway">
    <text evidence="9">Isoprenoid biosynthesis; isopentenyl diphosphate biosynthesis via DXP pathway; isopentenyl diphosphate from 1-deoxy-D-xylulose 5-phosphate: step 3/6.</text>
</comment>
<comment type="catalytic activity">
    <reaction evidence="9">
        <text>4-CDP-2-C-methyl-D-erythritol + ATP = 4-CDP-2-C-methyl-D-erythritol 2-phosphate + ADP + H(+)</text>
        <dbReference type="Rhea" id="RHEA:18437"/>
        <dbReference type="ChEBI" id="CHEBI:15378"/>
        <dbReference type="ChEBI" id="CHEBI:30616"/>
        <dbReference type="ChEBI" id="CHEBI:57823"/>
        <dbReference type="ChEBI" id="CHEBI:57919"/>
        <dbReference type="ChEBI" id="CHEBI:456216"/>
        <dbReference type="EC" id="2.7.1.148"/>
    </reaction>
</comment>
<feature type="binding site" evidence="9">
    <location>
        <begin position="90"/>
        <end position="100"/>
    </location>
    <ligand>
        <name>ATP</name>
        <dbReference type="ChEBI" id="CHEBI:30616"/>
    </ligand>
</feature>
<dbReference type="InterPro" id="IPR020568">
    <property type="entry name" value="Ribosomal_Su5_D2-typ_SF"/>
</dbReference>
<dbReference type="RefSeq" id="WP_015236715.1">
    <property type="nucleotide sequence ID" value="NC_019793.1"/>
</dbReference>
<dbReference type="SUPFAM" id="SSF54211">
    <property type="entry name" value="Ribosomal protein S5 domain 2-like"/>
    <property type="match status" value="1"/>
</dbReference>
<comment type="function">
    <text evidence="9">Catalyzes the phosphorylation of the position 2 hydroxy group of 4-diphosphocytidyl-2C-methyl-D-erythritol.</text>
</comment>
<dbReference type="Pfam" id="PF08544">
    <property type="entry name" value="GHMP_kinases_C"/>
    <property type="match status" value="1"/>
</dbReference>
<evidence type="ECO:0000256" key="7">
    <source>
        <dbReference type="ARBA" id="ARBA00022840"/>
    </source>
</evidence>
<keyword evidence="7 9" id="KW-0067">ATP-binding</keyword>
<evidence type="ECO:0000256" key="6">
    <source>
        <dbReference type="ARBA" id="ARBA00022777"/>
    </source>
</evidence>
<dbReference type="UniPathway" id="UPA00056">
    <property type="reaction ID" value="UER00094"/>
</dbReference>
<proteinExistence type="inferred from homology"/>
<dbReference type="GO" id="GO:0050515">
    <property type="term" value="F:4-(cytidine 5'-diphospho)-2-C-methyl-D-erythritol kinase activity"/>
    <property type="evidence" value="ECO:0007669"/>
    <property type="project" value="UniProtKB-UniRule"/>
</dbReference>
<dbReference type="Proteomes" id="UP000010467">
    <property type="component" value="Chromosome"/>
</dbReference>
<dbReference type="HOGENOM" id="CLU_053057_1_1_0"/>
<sequence>MILFAPAKVNFGLSVLSVRPDGYHELHSVMVPLSVGDELEIAPAGHLSLVVQGAQLPEGNGNLVYRAARAYLDAAGVWEGARIVLKKLLPVASGLGGGSSDAASTLLGLARLYPSEVSRTPGGLARLALSLGADVPFFLREGAAIAQGVGERLSPIRFQPVHLVLANPGVAVSAADAYRWLDETHGFTPALDLPAVLAALHEEREVPWLNALQPAVIARHPEIARALAALSEVGLHSPLMSGSGATCFALASSPEQAADAARRLSEANPAWWVRPARTLSE</sequence>
<dbReference type="Gene3D" id="3.30.70.890">
    <property type="entry name" value="GHMP kinase, C-terminal domain"/>
    <property type="match status" value="1"/>
</dbReference>
<feature type="active site" evidence="9">
    <location>
        <position position="8"/>
    </location>
</feature>
<dbReference type="InterPro" id="IPR036554">
    <property type="entry name" value="GHMP_kinase_C_sf"/>
</dbReference>
<dbReference type="eggNOG" id="COG1947">
    <property type="taxonomic scope" value="Bacteria"/>
</dbReference>
<evidence type="ECO:0000256" key="2">
    <source>
        <dbReference type="ARBA" id="ARBA00012052"/>
    </source>
</evidence>
<dbReference type="SUPFAM" id="SSF55060">
    <property type="entry name" value="GHMP Kinase, C-terminal domain"/>
    <property type="match status" value="1"/>
</dbReference>
<evidence type="ECO:0000256" key="3">
    <source>
        <dbReference type="ARBA" id="ARBA00017473"/>
    </source>
</evidence>
<dbReference type="Pfam" id="PF00288">
    <property type="entry name" value="GHMP_kinases_N"/>
    <property type="match status" value="1"/>
</dbReference>
<reference evidence="13" key="1">
    <citation type="submission" date="2012-03" db="EMBL/GenBank/DDBJ databases">
        <title>Complete sequence of chromosome of Deinococcus peraridilitoris DSM 19664.</title>
        <authorList>
            <person name="Lucas S."/>
            <person name="Copeland A."/>
            <person name="Lapidus A."/>
            <person name="Glavina del Rio T."/>
            <person name="Dalin E."/>
            <person name="Tice H."/>
            <person name="Bruce D."/>
            <person name="Goodwin L."/>
            <person name="Pitluck S."/>
            <person name="Peters L."/>
            <person name="Mikhailova N."/>
            <person name="Lu M."/>
            <person name="Kyrpides N."/>
            <person name="Mavromatis K."/>
            <person name="Ivanova N."/>
            <person name="Brettin T."/>
            <person name="Detter J.C."/>
            <person name="Han C."/>
            <person name="Larimer F."/>
            <person name="Land M."/>
            <person name="Hauser L."/>
            <person name="Markowitz V."/>
            <person name="Cheng J.-F."/>
            <person name="Hugenholtz P."/>
            <person name="Woyke T."/>
            <person name="Wu D."/>
            <person name="Pukall R."/>
            <person name="Steenblock K."/>
            <person name="Brambilla E."/>
            <person name="Klenk H.-P."/>
            <person name="Eisen J.A."/>
        </authorList>
    </citation>
    <scope>NUCLEOTIDE SEQUENCE [LARGE SCALE GENOMIC DNA]</scope>
    <source>
        <strain evidence="13">DSM 19664 / LMG 22246 / CIP 109416 / KR-200</strain>
    </source>
</reference>
<dbReference type="STRING" id="937777.Deipe_2958"/>
<comment type="similarity">
    <text evidence="1 9">Belongs to the GHMP kinase family. IspE subfamily.</text>
</comment>
<feature type="domain" description="GHMP kinase C-terminal" evidence="11">
    <location>
        <begin position="205"/>
        <end position="268"/>
    </location>
</feature>
<accession>L0A3E0</accession>
<keyword evidence="6 9" id="KW-0418">Kinase</keyword>
<dbReference type="AlphaFoldDB" id="L0A3E0"/>
<dbReference type="PANTHER" id="PTHR43527">
    <property type="entry name" value="4-DIPHOSPHOCYTIDYL-2-C-METHYL-D-ERYTHRITOL KINASE, CHLOROPLASTIC"/>
    <property type="match status" value="1"/>
</dbReference>
<evidence type="ECO:0000313" key="13">
    <source>
        <dbReference type="Proteomes" id="UP000010467"/>
    </source>
</evidence>
<dbReference type="EMBL" id="CP003382">
    <property type="protein sequence ID" value="AFZ68413.1"/>
    <property type="molecule type" value="Genomic_DNA"/>
</dbReference>
<protein>
    <recommendedName>
        <fullName evidence="3 9">4-diphosphocytidyl-2-C-methyl-D-erythritol kinase</fullName>
        <shortName evidence="9">CMK</shortName>
        <ecNumber evidence="2 9">2.7.1.148</ecNumber>
    </recommendedName>
    <alternativeName>
        <fullName evidence="8 9">4-(cytidine-5'-diphospho)-2-C-methyl-D-erythritol kinase</fullName>
    </alternativeName>
</protein>
<dbReference type="OrthoDB" id="9809438at2"/>
<dbReference type="PIRSF" id="PIRSF010376">
    <property type="entry name" value="IspE"/>
    <property type="match status" value="1"/>
</dbReference>
<dbReference type="NCBIfam" id="NF011202">
    <property type="entry name" value="PRK14608.1"/>
    <property type="match status" value="1"/>
</dbReference>
<evidence type="ECO:0000259" key="10">
    <source>
        <dbReference type="Pfam" id="PF00288"/>
    </source>
</evidence>
<dbReference type="GO" id="GO:0016114">
    <property type="term" value="P:terpenoid biosynthetic process"/>
    <property type="evidence" value="ECO:0007669"/>
    <property type="project" value="UniProtKB-UniRule"/>
</dbReference>
<evidence type="ECO:0000256" key="9">
    <source>
        <dbReference type="HAMAP-Rule" id="MF_00061"/>
    </source>
</evidence>
<dbReference type="PATRIC" id="fig|937777.3.peg.2976"/>
<evidence type="ECO:0000259" key="11">
    <source>
        <dbReference type="Pfam" id="PF08544"/>
    </source>
</evidence>
<evidence type="ECO:0000256" key="1">
    <source>
        <dbReference type="ARBA" id="ARBA00009684"/>
    </source>
</evidence>
<dbReference type="GO" id="GO:0005524">
    <property type="term" value="F:ATP binding"/>
    <property type="evidence" value="ECO:0007669"/>
    <property type="project" value="UniProtKB-UniRule"/>
</dbReference>
<dbReference type="Gene3D" id="3.30.230.10">
    <property type="match status" value="1"/>
</dbReference>
<dbReference type="GO" id="GO:0019288">
    <property type="term" value="P:isopentenyl diphosphate biosynthetic process, methylerythritol 4-phosphate pathway"/>
    <property type="evidence" value="ECO:0007669"/>
    <property type="project" value="UniProtKB-UniRule"/>
</dbReference>
<feature type="active site" evidence="9">
    <location>
        <position position="134"/>
    </location>
</feature>
<keyword evidence="9" id="KW-0414">Isoprene biosynthesis</keyword>
<dbReference type="NCBIfam" id="TIGR00154">
    <property type="entry name" value="ispE"/>
    <property type="match status" value="1"/>
</dbReference>
<evidence type="ECO:0000256" key="5">
    <source>
        <dbReference type="ARBA" id="ARBA00022741"/>
    </source>
</evidence>
<evidence type="ECO:0000256" key="8">
    <source>
        <dbReference type="ARBA" id="ARBA00032554"/>
    </source>
</evidence>
<dbReference type="HAMAP" id="MF_00061">
    <property type="entry name" value="IspE"/>
    <property type="match status" value="1"/>
</dbReference>
<keyword evidence="5 9" id="KW-0547">Nucleotide-binding</keyword>
<dbReference type="EC" id="2.7.1.148" evidence="2 9"/>
<keyword evidence="13" id="KW-1185">Reference proteome</keyword>
<dbReference type="PANTHER" id="PTHR43527:SF2">
    <property type="entry name" value="4-DIPHOSPHOCYTIDYL-2-C-METHYL-D-ERYTHRITOL KINASE, CHLOROPLASTIC"/>
    <property type="match status" value="1"/>
</dbReference>
<dbReference type="KEGG" id="dpd:Deipe_2958"/>
<dbReference type="InterPro" id="IPR006204">
    <property type="entry name" value="GHMP_kinase_N_dom"/>
</dbReference>
<feature type="domain" description="GHMP kinase N-terminal" evidence="10">
    <location>
        <begin position="62"/>
        <end position="141"/>
    </location>
</feature>
<dbReference type="InterPro" id="IPR014721">
    <property type="entry name" value="Ribsml_uS5_D2-typ_fold_subgr"/>
</dbReference>
<dbReference type="InterPro" id="IPR013750">
    <property type="entry name" value="GHMP_kinase_C_dom"/>
</dbReference>
<evidence type="ECO:0000256" key="4">
    <source>
        <dbReference type="ARBA" id="ARBA00022679"/>
    </source>
</evidence>
<keyword evidence="4 9" id="KW-0808">Transferase</keyword>
<organism evidence="12 13">
    <name type="scientific">Deinococcus peraridilitoris (strain DSM 19664 / LMG 22246 / CIP 109416 / KR-200)</name>
    <dbReference type="NCBI Taxonomy" id="937777"/>
    <lineage>
        <taxon>Bacteria</taxon>
        <taxon>Thermotogati</taxon>
        <taxon>Deinococcota</taxon>
        <taxon>Deinococci</taxon>
        <taxon>Deinococcales</taxon>
        <taxon>Deinococcaceae</taxon>
        <taxon>Deinococcus</taxon>
    </lineage>
</organism>
<evidence type="ECO:0000313" key="12">
    <source>
        <dbReference type="EMBL" id="AFZ68413.1"/>
    </source>
</evidence>